<feature type="compositionally biased region" description="Polar residues" evidence="1">
    <location>
        <begin position="84"/>
        <end position="95"/>
    </location>
</feature>
<comment type="caution">
    <text evidence="2">The sequence shown here is derived from an EMBL/GenBank/DDBJ whole genome shotgun (WGS) entry which is preliminary data.</text>
</comment>
<dbReference type="EMBL" id="JASSZA010000003">
    <property type="protein sequence ID" value="KAK2115334.1"/>
    <property type="molecule type" value="Genomic_DNA"/>
</dbReference>
<evidence type="ECO:0000313" key="3">
    <source>
        <dbReference type="Proteomes" id="UP001266305"/>
    </source>
</evidence>
<gene>
    <name evidence="2" type="ORF">P7K49_005960</name>
</gene>
<accession>A0ABQ9W117</accession>
<evidence type="ECO:0000256" key="1">
    <source>
        <dbReference type="SAM" id="MobiDB-lite"/>
    </source>
</evidence>
<reference evidence="2 3" key="1">
    <citation type="submission" date="2023-05" db="EMBL/GenBank/DDBJ databases">
        <title>B98-5 Cell Line De Novo Hybrid Assembly: An Optical Mapping Approach.</title>
        <authorList>
            <person name="Kananen K."/>
            <person name="Auerbach J.A."/>
            <person name="Kautto E."/>
            <person name="Blachly J.S."/>
        </authorList>
    </citation>
    <scope>NUCLEOTIDE SEQUENCE [LARGE SCALE GENOMIC DNA]</scope>
    <source>
        <strain evidence="2">B95-8</strain>
        <tissue evidence="2">Cell line</tissue>
    </source>
</reference>
<name>A0ABQ9W117_SAGOE</name>
<feature type="compositionally biased region" description="Gly residues" evidence="1">
    <location>
        <begin position="124"/>
        <end position="143"/>
    </location>
</feature>
<dbReference type="Proteomes" id="UP001266305">
    <property type="component" value="Unassembled WGS sequence"/>
</dbReference>
<feature type="region of interest" description="Disordered" evidence="1">
    <location>
        <begin position="68"/>
        <end position="157"/>
    </location>
</feature>
<keyword evidence="3" id="KW-1185">Reference proteome</keyword>
<feature type="region of interest" description="Disordered" evidence="1">
    <location>
        <begin position="1"/>
        <end position="29"/>
    </location>
</feature>
<protein>
    <submittedName>
        <fullName evidence="2">Uncharacterized protein</fullName>
    </submittedName>
</protein>
<evidence type="ECO:0000313" key="2">
    <source>
        <dbReference type="EMBL" id="KAK2115334.1"/>
    </source>
</evidence>
<organism evidence="2 3">
    <name type="scientific">Saguinus oedipus</name>
    <name type="common">Cotton-top tamarin</name>
    <name type="synonym">Oedipomidas oedipus</name>
    <dbReference type="NCBI Taxonomy" id="9490"/>
    <lineage>
        <taxon>Eukaryota</taxon>
        <taxon>Metazoa</taxon>
        <taxon>Chordata</taxon>
        <taxon>Craniata</taxon>
        <taxon>Vertebrata</taxon>
        <taxon>Euteleostomi</taxon>
        <taxon>Mammalia</taxon>
        <taxon>Eutheria</taxon>
        <taxon>Euarchontoglires</taxon>
        <taxon>Primates</taxon>
        <taxon>Haplorrhini</taxon>
        <taxon>Platyrrhini</taxon>
        <taxon>Cebidae</taxon>
        <taxon>Callitrichinae</taxon>
        <taxon>Saguinus</taxon>
    </lineage>
</organism>
<proteinExistence type="predicted"/>
<sequence>MTSPESLNAIAETPIHRSWNENTFPRPPFGPQLGPPGWRKIQNLDPNGSVGLVIFRLEVAAGLELWEGPGRSWGQVPTWPLVPRTTSVGPTTASSEDSREGHPGPRRSFTHPETLGMAAYPQCPGGGRVETGLAGRGPEGGGLSVDCCPVQNGTGGP</sequence>